<gene>
    <name evidence="1" type="ORF">SF301_0160</name>
</gene>
<evidence type="ECO:0000313" key="1">
    <source>
        <dbReference type="EMBL" id="OXB28021.1"/>
    </source>
</evidence>
<evidence type="ECO:0008006" key="3">
    <source>
        <dbReference type="Google" id="ProtNLM"/>
    </source>
</evidence>
<comment type="caution">
    <text evidence="1">The sequence shown here is derived from an EMBL/GenBank/DDBJ whole genome shotgun (WGS) entry which is preliminary data.</text>
</comment>
<dbReference type="Proteomes" id="UP000198358">
    <property type="component" value="Unassembled WGS sequence"/>
</dbReference>
<protein>
    <recommendedName>
        <fullName evidence="3">Transposase</fullName>
    </recommendedName>
</protein>
<proteinExistence type="predicted"/>
<name>A0AB36PDY0_SHIFL</name>
<organism evidence="1 2">
    <name type="scientific">Shigella flexneri 2a str. 301</name>
    <dbReference type="NCBI Taxonomy" id="198214"/>
    <lineage>
        <taxon>Bacteria</taxon>
        <taxon>Pseudomonadati</taxon>
        <taxon>Pseudomonadota</taxon>
        <taxon>Gammaproteobacteria</taxon>
        <taxon>Enterobacterales</taxon>
        <taxon>Enterobacteriaceae</taxon>
        <taxon>Shigella</taxon>
    </lineage>
</organism>
<reference evidence="1 2" key="1">
    <citation type="submission" date="2017-04" db="EMBL/GenBank/DDBJ databases">
        <title>Shigella flexneri 2a str. 301 Sequencing.</title>
        <authorList>
            <person name="Zhu Z."/>
        </authorList>
    </citation>
    <scope>NUCLEOTIDE SEQUENCE [LARGE SCALE GENOMIC DNA]</scope>
    <source>
        <strain evidence="1 2">301</strain>
    </source>
</reference>
<evidence type="ECO:0000313" key="2">
    <source>
        <dbReference type="Proteomes" id="UP000198358"/>
    </source>
</evidence>
<dbReference type="AlphaFoldDB" id="A0AB36PDY0"/>
<sequence length="42" mass="5106">MISSRYRFYITAVELFNTQAKRNKLRKKRAFPIWGKSRLNDT</sequence>
<dbReference type="EMBL" id="NEDR01000001">
    <property type="protein sequence ID" value="OXB28021.1"/>
    <property type="molecule type" value="Genomic_DNA"/>
</dbReference>
<accession>A0AB36PDY0</accession>